<comment type="caution">
    <text evidence="1">The sequence shown here is derived from an EMBL/GenBank/DDBJ whole genome shotgun (WGS) entry which is preliminary data.</text>
</comment>
<dbReference type="InterPro" id="IPR011338">
    <property type="entry name" value="BamHI/BglII/BstY"/>
</dbReference>
<dbReference type="GO" id="GO:0000287">
    <property type="term" value="F:magnesium ion binding"/>
    <property type="evidence" value="ECO:0007669"/>
    <property type="project" value="InterPro"/>
</dbReference>
<accession>A0A1F6D245</accession>
<dbReference type="Proteomes" id="UP000178606">
    <property type="component" value="Unassembled WGS sequence"/>
</dbReference>
<dbReference type="GO" id="GO:0009036">
    <property type="term" value="F:type II site-specific deoxyribonuclease activity"/>
    <property type="evidence" value="ECO:0007669"/>
    <property type="project" value="InterPro"/>
</dbReference>
<reference evidence="1 2" key="1">
    <citation type="journal article" date="2016" name="Nat. Commun.">
        <title>Thousands of microbial genomes shed light on interconnected biogeochemical processes in an aquifer system.</title>
        <authorList>
            <person name="Anantharaman K."/>
            <person name="Brown C.T."/>
            <person name="Hug L.A."/>
            <person name="Sharon I."/>
            <person name="Castelle C.J."/>
            <person name="Probst A.J."/>
            <person name="Thomas B.C."/>
            <person name="Singh A."/>
            <person name="Wilkins M.J."/>
            <person name="Karaoz U."/>
            <person name="Brodie E.L."/>
            <person name="Williams K.H."/>
            <person name="Hubbard S.S."/>
            <person name="Banfield J.F."/>
        </authorList>
    </citation>
    <scope>NUCLEOTIDE SEQUENCE [LARGE SCALE GENOMIC DNA]</scope>
    <source>
        <strain evidence="2">RIFCSPLOWO2_12_FULL_64_10</strain>
    </source>
</reference>
<dbReference type="Pfam" id="PF09195">
    <property type="entry name" value="Endonuc-BglII"/>
    <property type="match status" value="1"/>
</dbReference>
<organism evidence="1 2">
    <name type="scientific">Handelsmanbacteria sp. (strain RIFCSPLOWO2_12_FULL_64_10)</name>
    <dbReference type="NCBI Taxonomy" id="1817868"/>
    <lineage>
        <taxon>Bacteria</taxon>
        <taxon>Candidatus Handelsmaniibacteriota</taxon>
    </lineage>
</organism>
<dbReference type="AlphaFoldDB" id="A0A1F6D245"/>
<gene>
    <name evidence="1" type="ORF">A3F84_14980</name>
</gene>
<dbReference type="EMBL" id="MFKF01000077">
    <property type="protein sequence ID" value="OGG55445.1"/>
    <property type="molecule type" value="Genomic_DNA"/>
</dbReference>
<sequence>MKIADMYSLKDGREVMESKFAAEFQEITEIINVVGGATSHTNGQEEQAMSGGMLYRPSSLNRAFKKEFGARDWKKERIQCEFPSKYYVNGYTPRRPPLSGFREMDFVKNQVGAEVHFSKNAPTICSVCAVMTIFNRYQKVDCGVEIVPVKRFQKEMPPGTPFFEQFVWDLEQRGVADIDIPVLILGITG</sequence>
<name>A0A1F6D245_HANXR</name>
<dbReference type="GO" id="GO:0009307">
    <property type="term" value="P:DNA restriction-modification system"/>
    <property type="evidence" value="ECO:0007669"/>
    <property type="project" value="InterPro"/>
</dbReference>
<evidence type="ECO:0000313" key="2">
    <source>
        <dbReference type="Proteomes" id="UP000178606"/>
    </source>
</evidence>
<keyword evidence="1" id="KW-0540">Nuclease</keyword>
<evidence type="ECO:0000313" key="1">
    <source>
        <dbReference type="EMBL" id="OGG55445.1"/>
    </source>
</evidence>
<keyword evidence="1" id="KW-0378">Hydrolase</keyword>
<protein>
    <submittedName>
        <fullName evidence="1">Restriction endonuclease</fullName>
    </submittedName>
</protein>
<dbReference type="SUPFAM" id="SSF52980">
    <property type="entry name" value="Restriction endonuclease-like"/>
    <property type="match status" value="1"/>
</dbReference>
<dbReference type="Gene3D" id="3.40.91.20">
    <property type="match status" value="1"/>
</dbReference>
<dbReference type="InterPro" id="IPR011335">
    <property type="entry name" value="Restrct_endonuc-II-like"/>
</dbReference>
<keyword evidence="1" id="KW-0255">Endonuclease</keyword>
<dbReference type="GO" id="GO:0003677">
    <property type="term" value="F:DNA binding"/>
    <property type="evidence" value="ECO:0007669"/>
    <property type="project" value="InterPro"/>
</dbReference>
<dbReference type="InterPro" id="IPR015278">
    <property type="entry name" value="BglII-like"/>
</dbReference>
<proteinExistence type="predicted"/>